<keyword evidence="1" id="KW-0175">Coiled coil</keyword>
<comment type="caution">
    <text evidence="3">The sequence shown here is derived from an EMBL/GenBank/DDBJ whole genome shotgun (WGS) entry which is preliminary data.</text>
</comment>
<reference evidence="3 4" key="1">
    <citation type="journal article" date="2023" name="G3 (Bethesda)">
        <title>A chromosome-length genome assembly and annotation of blackberry (Rubus argutus, cv. 'Hillquist').</title>
        <authorList>
            <person name="Bruna T."/>
            <person name="Aryal R."/>
            <person name="Dudchenko O."/>
            <person name="Sargent D.J."/>
            <person name="Mead D."/>
            <person name="Buti M."/>
            <person name="Cavallini A."/>
            <person name="Hytonen T."/>
            <person name="Andres J."/>
            <person name="Pham M."/>
            <person name="Weisz D."/>
            <person name="Mascagni F."/>
            <person name="Usai G."/>
            <person name="Natali L."/>
            <person name="Bassil N."/>
            <person name="Fernandez G.E."/>
            <person name="Lomsadze A."/>
            <person name="Armour M."/>
            <person name="Olukolu B."/>
            <person name="Poorten T."/>
            <person name="Britton C."/>
            <person name="Davik J."/>
            <person name="Ashrafi H."/>
            <person name="Aiden E.L."/>
            <person name="Borodovsky M."/>
            <person name="Worthington M."/>
        </authorList>
    </citation>
    <scope>NUCLEOTIDE SEQUENCE [LARGE SCALE GENOMIC DNA]</scope>
    <source>
        <strain evidence="3">PI 553951</strain>
    </source>
</reference>
<organism evidence="3 4">
    <name type="scientific">Rubus argutus</name>
    <name type="common">Southern blackberry</name>
    <dbReference type="NCBI Taxonomy" id="59490"/>
    <lineage>
        <taxon>Eukaryota</taxon>
        <taxon>Viridiplantae</taxon>
        <taxon>Streptophyta</taxon>
        <taxon>Embryophyta</taxon>
        <taxon>Tracheophyta</taxon>
        <taxon>Spermatophyta</taxon>
        <taxon>Magnoliopsida</taxon>
        <taxon>eudicotyledons</taxon>
        <taxon>Gunneridae</taxon>
        <taxon>Pentapetalae</taxon>
        <taxon>rosids</taxon>
        <taxon>fabids</taxon>
        <taxon>Rosales</taxon>
        <taxon>Rosaceae</taxon>
        <taxon>Rosoideae</taxon>
        <taxon>Rosoideae incertae sedis</taxon>
        <taxon>Rubus</taxon>
    </lineage>
</organism>
<protein>
    <submittedName>
        <fullName evidence="3">Uncharacterized protein</fullName>
    </submittedName>
</protein>
<gene>
    <name evidence="3" type="ORF">M0R45_017174</name>
</gene>
<dbReference type="Gene3D" id="1.20.1600.10">
    <property type="entry name" value="Outer membrane efflux proteins (OEP)"/>
    <property type="match status" value="1"/>
</dbReference>
<feature type="coiled-coil region" evidence="1">
    <location>
        <begin position="254"/>
        <end position="281"/>
    </location>
</feature>
<proteinExistence type="predicted"/>
<dbReference type="EMBL" id="JBEDUW010000003">
    <property type="protein sequence ID" value="KAK9940517.1"/>
    <property type="molecule type" value="Genomic_DNA"/>
</dbReference>
<evidence type="ECO:0000256" key="2">
    <source>
        <dbReference type="SAM" id="MobiDB-lite"/>
    </source>
</evidence>
<dbReference type="Proteomes" id="UP001457282">
    <property type="component" value="Unassembled WGS sequence"/>
</dbReference>
<feature type="coiled-coil region" evidence="1">
    <location>
        <begin position="133"/>
        <end position="224"/>
    </location>
</feature>
<keyword evidence="4" id="KW-1185">Reference proteome</keyword>
<sequence>MGRTKEVARLTTGDISPPSKRLSTDPHAVRNWPKGPVLDNPSSSSESEMSQDEEASSESQMMPQEKEANSEPEMSQDEEVSSESEMMPQDEEASSESEMMPQDEEASALNGSGSPAPVDLYEATVREVSWDEYDQALKERFALNELKNNLRAELKEVQNDRSKAWAEFELGKKVWEAEKKALTERLDKEFNNFAAGLKEVLKNLSKSEAELEQTSQERDSYRNSLELGKEMWEAEKKSLTDRLNNQFNVFGAELKEVLKNLSKSEAELKQTSQERDSYQNTLELGNKVWEAERIEMVKKITKVNKEKENAYCKGYLDGWFKKPHAYVHAWHDAKLADEVTDHPVLQMMSKLQLQIISVEATCHAPTY</sequence>
<accession>A0AAW1XY99</accession>
<evidence type="ECO:0000256" key="1">
    <source>
        <dbReference type="SAM" id="Coils"/>
    </source>
</evidence>
<dbReference type="AlphaFoldDB" id="A0AAW1XY99"/>
<feature type="compositionally biased region" description="Acidic residues" evidence="2">
    <location>
        <begin position="74"/>
        <end position="106"/>
    </location>
</feature>
<evidence type="ECO:0000313" key="4">
    <source>
        <dbReference type="Proteomes" id="UP001457282"/>
    </source>
</evidence>
<name>A0AAW1XY99_RUBAR</name>
<evidence type="ECO:0000313" key="3">
    <source>
        <dbReference type="EMBL" id="KAK9940517.1"/>
    </source>
</evidence>
<feature type="region of interest" description="Disordered" evidence="2">
    <location>
        <begin position="1"/>
        <end position="120"/>
    </location>
</feature>